<dbReference type="GO" id="GO:0030897">
    <property type="term" value="C:HOPS complex"/>
    <property type="evidence" value="ECO:0007669"/>
    <property type="project" value="TreeGrafter"/>
</dbReference>
<organism evidence="2 3">
    <name type="scientific">Hevea brasiliensis</name>
    <name type="common">Para rubber tree</name>
    <name type="synonym">Siphonia brasiliensis</name>
    <dbReference type="NCBI Taxonomy" id="3981"/>
    <lineage>
        <taxon>Eukaryota</taxon>
        <taxon>Viridiplantae</taxon>
        <taxon>Streptophyta</taxon>
        <taxon>Embryophyta</taxon>
        <taxon>Tracheophyta</taxon>
        <taxon>Spermatophyta</taxon>
        <taxon>Magnoliopsida</taxon>
        <taxon>eudicotyledons</taxon>
        <taxon>Gunneridae</taxon>
        <taxon>Pentapetalae</taxon>
        <taxon>rosids</taxon>
        <taxon>fabids</taxon>
        <taxon>Malpighiales</taxon>
        <taxon>Euphorbiaceae</taxon>
        <taxon>Crotonoideae</taxon>
        <taxon>Micrandreae</taxon>
        <taxon>Hevea</taxon>
    </lineage>
</organism>
<dbReference type="AlphaFoldDB" id="A0A6A6NIB2"/>
<dbReference type="PANTHER" id="PTHR12616">
    <property type="entry name" value="VACUOLAR PROTEIN SORTING VPS41"/>
    <property type="match status" value="1"/>
</dbReference>
<dbReference type="PANTHER" id="PTHR12616:SF8">
    <property type="entry name" value="VACUOLAR PROTEIN SORTING-ASSOCIATED PROTEIN 8 HOMOLOG"/>
    <property type="match status" value="1"/>
</dbReference>
<evidence type="ECO:0000313" key="3">
    <source>
        <dbReference type="Proteomes" id="UP000467840"/>
    </source>
</evidence>
<dbReference type="InterPro" id="IPR045111">
    <property type="entry name" value="Vps41/Vps8"/>
</dbReference>
<protein>
    <recommendedName>
        <fullName evidence="1">VPS8-like TPR-like repeats domain-containing protein</fullName>
    </recommendedName>
</protein>
<dbReference type="GO" id="GO:0005770">
    <property type="term" value="C:late endosome"/>
    <property type="evidence" value="ECO:0007669"/>
    <property type="project" value="TreeGrafter"/>
</dbReference>
<sequence length="410" mass="46257">MKDSDTVQQFTDRLLKVVNQIRMLVSSKKPFSTFEDSYRGSLVWNSQLFIFKKDDILDASSGKRVKDHLKGLEACLERISDFPKFIVNNPVHVADDMIELYMELLCQYERDSVLKFLETFDSYWVEHCLRLCQEYGITNAAAFLLESVGDIGSALFLTLSALNDKFAELDTAVGSGYNFNILNSCIGLCQRNTPRLQPEESETLWFRLLDSFCEPLMDSYADEGVLEESHVGMRADTLDEQDNDEAIIKWKISRFHKGAHILRKLFTLFIKEIVEGMIGCVHLPTIMSKLLSDNGSPEFGDFKITILGMLGTYCFERIILDTAKSLIEDDMFYTMSLLKKGASHGYALRSLICCICNCLLTKGSPSFQIQVFSFGHATHLQCELPESDSSSKGSLAGCPVCMPKKNTQEA</sequence>
<dbReference type="Pfam" id="PF25066">
    <property type="entry name" value="TPR_VPS8_2"/>
    <property type="match status" value="1"/>
</dbReference>
<gene>
    <name evidence="2" type="ORF">GH714_021817</name>
</gene>
<dbReference type="InterPro" id="IPR059070">
    <property type="entry name" value="TPR_VPS8_2"/>
</dbReference>
<proteinExistence type="predicted"/>
<accession>A0A6A6NIB2</accession>
<feature type="domain" description="VPS8-like TPR-like repeats" evidence="1">
    <location>
        <begin position="199"/>
        <end position="338"/>
    </location>
</feature>
<reference evidence="2 3" key="1">
    <citation type="journal article" date="2020" name="Mol. Plant">
        <title>The Chromosome-Based Rubber Tree Genome Provides New Insights into Spurge Genome Evolution and Rubber Biosynthesis.</title>
        <authorList>
            <person name="Liu J."/>
            <person name="Shi C."/>
            <person name="Shi C.C."/>
            <person name="Li W."/>
            <person name="Zhang Q.J."/>
            <person name="Zhang Y."/>
            <person name="Li K."/>
            <person name="Lu H.F."/>
            <person name="Shi C."/>
            <person name="Zhu S.T."/>
            <person name="Xiao Z.Y."/>
            <person name="Nan H."/>
            <person name="Yue Y."/>
            <person name="Zhu X.G."/>
            <person name="Wu Y."/>
            <person name="Hong X.N."/>
            <person name="Fan G.Y."/>
            <person name="Tong Y."/>
            <person name="Zhang D."/>
            <person name="Mao C.L."/>
            <person name="Liu Y.L."/>
            <person name="Hao S.J."/>
            <person name="Liu W.Q."/>
            <person name="Lv M.Q."/>
            <person name="Zhang H.B."/>
            <person name="Liu Y."/>
            <person name="Hu-Tang G.R."/>
            <person name="Wang J.P."/>
            <person name="Wang J.H."/>
            <person name="Sun Y.H."/>
            <person name="Ni S.B."/>
            <person name="Chen W.B."/>
            <person name="Zhang X.C."/>
            <person name="Jiao Y.N."/>
            <person name="Eichler E.E."/>
            <person name="Li G.H."/>
            <person name="Liu X."/>
            <person name="Gao L.Z."/>
        </authorList>
    </citation>
    <scope>NUCLEOTIDE SEQUENCE [LARGE SCALE GENOMIC DNA]</scope>
    <source>
        <strain evidence="3">cv. GT1</strain>
        <tissue evidence="2">Leaf</tissue>
    </source>
</reference>
<evidence type="ECO:0000313" key="2">
    <source>
        <dbReference type="EMBL" id="KAF2324949.1"/>
    </source>
</evidence>
<dbReference type="Proteomes" id="UP000467840">
    <property type="component" value="Chromosome 5"/>
</dbReference>
<dbReference type="GO" id="GO:0034058">
    <property type="term" value="P:endosomal vesicle fusion"/>
    <property type="evidence" value="ECO:0007669"/>
    <property type="project" value="TreeGrafter"/>
</dbReference>
<name>A0A6A6NIB2_HEVBR</name>
<dbReference type="EMBL" id="JAAGAX010000001">
    <property type="protein sequence ID" value="KAF2324949.1"/>
    <property type="molecule type" value="Genomic_DNA"/>
</dbReference>
<evidence type="ECO:0000259" key="1">
    <source>
        <dbReference type="Pfam" id="PF25066"/>
    </source>
</evidence>
<comment type="caution">
    <text evidence="2">The sequence shown here is derived from an EMBL/GenBank/DDBJ whole genome shotgun (WGS) entry which is preliminary data.</text>
</comment>
<keyword evidence="3" id="KW-1185">Reference proteome</keyword>
<dbReference type="GO" id="GO:0006623">
    <property type="term" value="P:protein targeting to vacuole"/>
    <property type="evidence" value="ECO:0007669"/>
    <property type="project" value="InterPro"/>
</dbReference>